<dbReference type="Gene3D" id="1.25.10.10">
    <property type="entry name" value="Leucine-rich Repeat Variant"/>
    <property type="match status" value="2"/>
</dbReference>
<evidence type="ECO:0000313" key="3">
    <source>
        <dbReference type="EMBL" id="KAF3691645.1"/>
    </source>
</evidence>
<dbReference type="Gene3D" id="1.10.510.10">
    <property type="entry name" value="Transferase(Phosphotransferase) domain 1"/>
    <property type="match status" value="1"/>
</dbReference>
<dbReference type="GO" id="GO:0004672">
    <property type="term" value="F:protein kinase activity"/>
    <property type="evidence" value="ECO:0007669"/>
    <property type="project" value="InterPro"/>
</dbReference>
<dbReference type="InterPro" id="IPR045906">
    <property type="entry name" value="ULK4"/>
</dbReference>
<proteinExistence type="predicted"/>
<keyword evidence="4" id="KW-1185">Reference proteome</keyword>
<dbReference type="PANTHER" id="PTHR46240">
    <property type="entry name" value="SER/THR PROTEIN KINASE ULK4"/>
    <property type="match status" value="1"/>
</dbReference>
<dbReference type="Proteomes" id="UP000503349">
    <property type="component" value="Chromosome 7"/>
</dbReference>
<dbReference type="InterPro" id="IPR056981">
    <property type="entry name" value="HEAT_ULK4_RUNKEL"/>
</dbReference>
<sequence length="1144" mass="126775">MGPASQYEPASQLKNKLNGGMTAEALNNSEPFLSSFTKLCSWSLAPVTAMENFILYEELGAGSSSVVYKGRRKGHLNYVAIICSDKAKRPEITNHVRLSHDVDHQNIVTFYEWYETSNHLWLVVELCTGGSLESMIHQDGFFPEDVVKRFGWDLVQGLKHIHELGIIFSDLTPAKVPYLTVPQKFYRDLKPVCNRIFGPWDVYSTACTQVLNDDVDEGEEEEEEGNQEENVCYEGVAPASLKYTKMPCPFPSGQADEFTSCNSAIAQPIHRFSKKEISSQASDRRTDSQQAARQTTCGFLSNNQGLDKEVGWERRGEAERKTYDDKLTRPQQMGQKLNPTVSFTLDNVSEFRPKSGVDEDNTEAIFLLSSCANSRRSCSTSETQNPVLKASAGTDITSCIKALLHTDSDLTVTPIMANPKILKSYPVRFDPKTLCIPVYSVEKLLSLNDEQWTVFIFQLCSSLEDQRPSSPPSCSTAHPPSSTVTRSQLNMLCYLCCVVGHKVIANKLINSTLAVTTLSDLLRDNLRNSKVKQLLLPPLGEFLYLIATQLFTYADVAQLVTLHRKMALPIWSGKPYNKVEDDSIVHHMAAKAIENISSTVSDPSHPLVSTEIGYALWHLFTHSSVEAVRVTAISSLSRITRVVPGVFLAMIDKCSPTAILEGVGGAGARVQQHLLTAMATALVTSSNQTHRITQSKDLVLKVLRFLESQSTVTRAKALLLLLLLIQDNTQTLLYCCQHRLVMYLERELRKATPLRENPSQSGYLSQCLDLLIVYLSSTAPLILVYNLHFPEEVLHALRGVIGRRHSSRAQSSQLKHILPTMSVVLELLSSQVFRCHIITEEFLAQLGLLLDGGTDEDEKEVKKNERATEEGRDEGISLSPILGLITKSLLPRYESLLLAAKPIPLYAMKLLVSMTEHSMQTCRLIKHSGILPAVFQLIASNSSNVASGMIQNAVALLCNLSGDKLLDLEPTQQQGLIEVLVNTLSEAAVVHLDGEGHAGQRCGHLLLQALLELLHNILKQTSVVVRSALQLSTENQEVWEEAFQCLSLLVQLYGGEGHDCLSPSCLQNFSHVLCTHMQAEPPRIQRSTLRIIKRLVQTTEQSEWLNCPEGEKLVGLLQDITMSNRGHDDVGSLAAAILHEISGS</sequence>
<dbReference type="AlphaFoldDB" id="A0A6G1PMY5"/>
<feature type="compositionally biased region" description="Basic and acidic residues" evidence="1">
    <location>
        <begin position="306"/>
        <end position="328"/>
    </location>
</feature>
<dbReference type="SUPFAM" id="SSF56112">
    <property type="entry name" value="Protein kinase-like (PK-like)"/>
    <property type="match status" value="1"/>
</dbReference>
<dbReference type="InterPro" id="IPR000719">
    <property type="entry name" value="Prot_kinase_dom"/>
</dbReference>
<feature type="region of interest" description="Disordered" evidence="1">
    <location>
        <begin position="272"/>
        <end position="334"/>
    </location>
</feature>
<reference evidence="4" key="2">
    <citation type="submission" date="2019-02" db="EMBL/GenBank/DDBJ databases">
        <title>Opniocepnalus argus Var Kimnra genome.</title>
        <authorList>
            <person name="Zhou C."/>
            <person name="Xiao S."/>
        </authorList>
    </citation>
    <scope>NUCLEOTIDE SEQUENCE [LARGE SCALE GENOMIC DNA]</scope>
</reference>
<dbReference type="InterPro" id="IPR011989">
    <property type="entry name" value="ARM-like"/>
</dbReference>
<evidence type="ECO:0000259" key="2">
    <source>
        <dbReference type="PROSITE" id="PS50011"/>
    </source>
</evidence>
<dbReference type="Pfam" id="PF00069">
    <property type="entry name" value="Pkinase"/>
    <property type="match status" value="1"/>
</dbReference>
<dbReference type="InterPro" id="IPR011009">
    <property type="entry name" value="Kinase-like_dom_sf"/>
</dbReference>
<feature type="compositionally biased region" description="Polar residues" evidence="1">
    <location>
        <begin position="288"/>
        <end position="305"/>
    </location>
</feature>
<evidence type="ECO:0000313" key="4">
    <source>
        <dbReference type="Proteomes" id="UP000503349"/>
    </source>
</evidence>
<accession>A0A6G1PMY5</accession>
<dbReference type="SUPFAM" id="SSF48371">
    <property type="entry name" value="ARM repeat"/>
    <property type="match status" value="1"/>
</dbReference>
<dbReference type="EMBL" id="CM015718">
    <property type="protein sequence ID" value="KAF3691645.1"/>
    <property type="molecule type" value="Genomic_DNA"/>
</dbReference>
<dbReference type="InterPro" id="IPR016024">
    <property type="entry name" value="ARM-type_fold"/>
</dbReference>
<dbReference type="PROSITE" id="PS50011">
    <property type="entry name" value="PROTEIN_KINASE_DOM"/>
    <property type="match status" value="1"/>
</dbReference>
<evidence type="ECO:0000256" key="1">
    <source>
        <dbReference type="SAM" id="MobiDB-lite"/>
    </source>
</evidence>
<name>A0A6G1PMY5_CHAAH</name>
<organism evidence="3 4">
    <name type="scientific">Channa argus</name>
    <name type="common">Northern snakehead</name>
    <name type="synonym">Ophicephalus argus</name>
    <dbReference type="NCBI Taxonomy" id="215402"/>
    <lineage>
        <taxon>Eukaryota</taxon>
        <taxon>Metazoa</taxon>
        <taxon>Chordata</taxon>
        <taxon>Craniata</taxon>
        <taxon>Vertebrata</taxon>
        <taxon>Euteleostomi</taxon>
        <taxon>Actinopterygii</taxon>
        <taxon>Neopterygii</taxon>
        <taxon>Teleostei</taxon>
        <taxon>Neoteleostei</taxon>
        <taxon>Acanthomorphata</taxon>
        <taxon>Anabantaria</taxon>
        <taxon>Anabantiformes</taxon>
        <taxon>Channoidei</taxon>
        <taxon>Channidae</taxon>
        <taxon>Channa</taxon>
    </lineage>
</organism>
<gene>
    <name evidence="3" type="ORF">EXN66_Car007320</name>
</gene>
<feature type="compositionally biased region" description="Basic and acidic residues" evidence="1">
    <location>
        <begin position="274"/>
        <end position="287"/>
    </location>
</feature>
<dbReference type="Pfam" id="PF23606">
    <property type="entry name" value="HEAT_ULK4"/>
    <property type="match status" value="2"/>
</dbReference>
<reference evidence="3 4" key="1">
    <citation type="submission" date="2019-02" db="EMBL/GenBank/DDBJ databases">
        <title>Opniocepnalus argus genome.</title>
        <authorList>
            <person name="Zhou C."/>
            <person name="Xiao S."/>
        </authorList>
    </citation>
    <scope>NUCLEOTIDE SEQUENCE [LARGE SCALE GENOMIC DNA]</scope>
    <source>
        <strain evidence="3">OARG1902GOOAL</strain>
        <tissue evidence="3">Muscle</tissue>
    </source>
</reference>
<keyword evidence="3" id="KW-0808">Transferase</keyword>
<keyword evidence="3" id="KW-0418">Kinase</keyword>
<feature type="domain" description="Protein kinase" evidence="2">
    <location>
        <begin position="53"/>
        <end position="300"/>
    </location>
</feature>
<protein>
    <submittedName>
        <fullName evidence="3">Serine/threonine-protein kinase ULK4</fullName>
    </submittedName>
</protein>
<dbReference type="SMART" id="SM00220">
    <property type="entry name" value="S_TKc"/>
    <property type="match status" value="1"/>
</dbReference>
<dbReference type="PANTHER" id="PTHR46240:SF1">
    <property type="entry name" value="SERINE_THREONINE-PROTEIN KINASE ULK4"/>
    <property type="match status" value="1"/>
</dbReference>
<dbReference type="GO" id="GO:0005524">
    <property type="term" value="F:ATP binding"/>
    <property type="evidence" value="ECO:0007669"/>
    <property type="project" value="InterPro"/>
</dbReference>